<feature type="domain" description="Sacsin/Nov" evidence="1">
    <location>
        <begin position="23"/>
        <end position="117"/>
    </location>
</feature>
<gene>
    <name evidence="2" type="ORF">DSCOOX_30900</name>
</gene>
<proteinExistence type="predicted"/>
<dbReference type="InterPro" id="IPR036890">
    <property type="entry name" value="HATPase_C_sf"/>
</dbReference>
<accession>A0A5K8AD90</accession>
<evidence type="ECO:0000259" key="1">
    <source>
        <dbReference type="Pfam" id="PF25794"/>
    </source>
</evidence>
<evidence type="ECO:0000313" key="2">
    <source>
        <dbReference type="EMBL" id="BBO89910.1"/>
    </source>
</evidence>
<dbReference type="AlphaFoldDB" id="A0A5K8AD90"/>
<dbReference type="InterPro" id="IPR052957">
    <property type="entry name" value="Auxin_embryo_med"/>
</dbReference>
<evidence type="ECO:0000313" key="3">
    <source>
        <dbReference type="Proteomes" id="UP000422108"/>
    </source>
</evidence>
<dbReference type="Gene3D" id="3.30.565.10">
    <property type="entry name" value="Histidine kinase-like ATPase, C-terminal domain"/>
    <property type="match status" value="1"/>
</dbReference>
<dbReference type="NCBIfam" id="NF047352">
    <property type="entry name" value="P_loop_sacsin"/>
    <property type="match status" value="1"/>
</dbReference>
<dbReference type="EMBL" id="AP021879">
    <property type="protein sequence ID" value="BBO89910.1"/>
    <property type="molecule type" value="Genomic_DNA"/>
</dbReference>
<dbReference type="Pfam" id="PF25794">
    <property type="entry name" value="SACS"/>
    <property type="match status" value="1"/>
</dbReference>
<dbReference type="Proteomes" id="UP000422108">
    <property type="component" value="Chromosome"/>
</dbReference>
<protein>
    <recommendedName>
        <fullName evidence="1">Sacsin/Nov domain-containing protein</fullName>
    </recommendedName>
</protein>
<organism evidence="2 3">
    <name type="scientific">Desulfosarcina ovata subsp. ovata</name>
    <dbReference type="NCBI Taxonomy" id="2752305"/>
    <lineage>
        <taxon>Bacteria</taxon>
        <taxon>Pseudomonadati</taxon>
        <taxon>Thermodesulfobacteriota</taxon>
        <taxon>Desulfobacteria</taxon>
        <taxon>Desulfobacterales</taxon>
        <taxon>Desulfosarcinaceae</taxon>
        <taxon>Desulfosarcina</taxon>
    </lineage>
</organism>
<sequence length="1009" mass="116756">MPSNYDHIRNDEKRNEAILDKALKLLGKMYSDRTHFVFELLQNAEDARASKVLFNLFEDKLEVFHDGRLFDEKDVRGICGVGEGTKAEDLTQIGKFGIGFKSVYAYTTTPEIHSGHESFRIENYVRPYAVQPRIIGDLWTTHFVFPFNRPDVNPEIACKEISGRLRKLSARTLLFLRNIKEIEYRLLDGMEGVYLRDEAIRGAAREVTVIGQNNGVDESESWLIFERPVEVPDPGDDCPRHVPVEIGFHLEKNEEERRDEVARVKDSPLVVYFPTEKETRFGFLIQGPYKTTPARDNIPKEDDWNANLVRETACLIVDVLPQLKGFGLLDVSLLEALPIRMEDFPSGSMFFPIAKAVRNTLMDQELLPTDDKTYVSAQNAKLASAEWLRNILRNDHLRLLYQKDFKWINGEITETGRYSVLWKYIRQELQVEEVTPDSFSRKIDNSFLEEQSDEWLVRFYGYLLDTEKLWRSPRWSGDSGGLLRSKPIVRLQDDAHVPPFRADGTTPNAYLPPPEDTDFPIVKRSIASDEQAGSFLKRLDLSEPDVFDDIVERVLPKYSKEDVSLISEAEHAADIQKIMRALTSDSEAGKKKVVKEARQTPFLKATDPFGNLAFKKPCVVYQENPDLRLYFSGSTDVWFLSEKASATDPSVWSELGVARKPRFRKMQVDLPWEERSRLRGNQGHTRDIETIDYDIDGLDSFLSNVPQDSQQLIGYSLIIWGFLLEHLKESSYYQFYEGQYRWFYYQERTAYFTATWKRQLRGCSWIPKYGSDSPFKPGEVSLGDLPDQFDRNEKLADLLGMKKDVVFKLAEEAGIPVEDIDLLRRFPEEFSHWKAQIAEQNERPAFPSRTVANPERRQERIWEQLADSPKKEYEERERSVRKTRGAVDPSIWLREQYTNDAGQMVCQICKEEMPFRKRDGQYYFESVEALSVDYFTREHEAQYLALCPVCAARYKEFVKLDERVMEALNQVLRASDEGEVPLNLGELETSIKFVGSHFIDMKAILEAED</sequence>
<dbReference type="RefSeq" id="WP_155311028.1">
    <property type="nucleotide sequence ID" value="NZ_AP021879.1"/>
</dbReference>
<dbReference type="SUPFAM" id="SSF55874">
    <property type="entry name" value="ATPase domain of HSP90 chaperone/DNA topoisomerase II/histidine kinase"/>
    <property type="match status" value="1"/>
</dbReference>
<name>A0A5K8AD90_9BACT</name>
<dbReference type="InterPro" id="IPR058210">
    <property type="entry name" value="SACS/Nov_dom"/>
</dbReference>
<dbReference type="PANTHER" id="PTHR32387:SF0">
    <property type="entry name" value="PROTEIN NO VEIN"/>
    <property type="match status" value="1"/>
</dbReference>
<reference evidence="2 3" key="1">
    <citation type="submission" date="2019-11" db="EMBL/GenBank/DDBJ databases">
        <title>Comparative genomics of hydrocarbon-degrading Desulfosarcina strains.</title>
        <authorList>
            <person name="Watanabe M."/>
            <person name="Kojima H."/>
            <person name="Fukui M."/>
        </authorList>
    </citation>
    <scope>NUCLEOTIDE SEQUENCE [LARGE SCALE GENOMIC DNA]</scope>
    <source>
        <strain evidence="3">oXyS1</strain>
    </source>
</reference>
<dbReference type="PANTHER" id="PTHR32387">
    <property type="entry name" value="WU:FJ29H11"/>
    <property type="match status" value="1"/>
</dbReference>
<keyword evidence="3" id="KW-1185">Reference proteome</keyword>